<dbReference type="Pfam" id="PF12146">
    <property type="entry name" value="Hydrolase_4"/>
    <property type="match status" value="1"/>
</dbReference>
<dbReference type="Gene3D" id="3.40.50.1820">
    <property type="entry name" value="alpha/beta hydrolase"/>
    <property type="match status" value="1"/>
</dbReference>
<accession>A0A0U1QL10</accession>
<dbReference type="EMBL" id="AFVQ02000199">
    <property type="protein sequence ID" value="KLI01487.1"/>
    <property type="molecule type" value="Genomic_DNA"/>
</dbReference>
<name>A0A0U1QL10_9BACL</name>
<dbReference type="GO" id="GO:0052689">
    <property type="term" value="F:carboxylic ester hydrolase activity"/>
    <property type="evidence" value="ECO:0007669"/>
    <property type="project" value="InterPro"/>
</dbReference>
<evidence type="ECO:0000256" key="1">
    <source>
        <dbReference type="PIRSR" id="PIRSR017388-1"/>
    </source>
</evidence>
<dbReference type="STRING" id="1069536.SINU_13265"/>
<dbReference type="RefSeq" id="WP_010027384.1">
    <property type="nucleotide sequence ID" value="NZ_AFVQ02000199.1"/>
</dbReference>
<dbReference type="PIRSF" id="PIRSF017388">
    <property type="entry name" value="Esterase_lipase"/>
    <property type="match status" value="1"/>
</dbReference>
<gene>
    <name evidence="3" type="ORF">SINU_13265</name>
</gene>
<organism evidence="3 4">
    <name type="scientific">Sporolactobacillus inulinus CASD</name>
    <dbReference type="NCBI Taxonomy" id="1069536"/>
    <lineage>
        <taxon>Bacteria</taxon>
        <taxon>Bacillati</taxon>
        <taxon>Bacillota</taxon>
        <taxon>Bacilli</taxon>
        <taxon>Bacillales</taxon>
        <taxon>Sporolactobacillaceae</taxon>
        <taxon>Sporolactobacillus</taxon>
    </lineage>
</organism>
<evidence type="ECO:0000313" key="4">
    <source>
        <dbReference type="Proteomes" id="UP000035553"/>
    </source>
</evidence>
<keyword evidence="4" id="KW-1185">Reference proteome</keyword>
<feature type="active site" description="Charge relay system" evidence="1">
    <location>
        <position position="193"/>
    </location>
</feature>
<feature type="domain" description="Serine aminopeptidase S33" evidence="2">
    <location>
        <begin position="17"/>
        <end position="226"/>
    </location>
</feature>
<proteinExistence type="predicted"/>
<dbReference type="SUPFAM" id="SSF53474">
    <property type="entry name" value="alpha/beta-Hydrolases"/>
    <property type="match status" value="1"/>
</dbReference>
<dbReference type="InterPro" id="IPR029058">
    <property type="entry name" value="AB_hydrolase_fold"/>
</dbReference>
<dbReference type="InterPro" id="IPR051044">
    <property type="entry name" value="MAG_DAG_Lipase"/>
</dbReference>
<sequence length="250" mass="27990">MVQLKRPKPFFLESGSRAVLLLHGFTGNSVDVRRLGHYLNKRGYTCFAPIYAGHGGPPEELLKSGPNAWWHDVEQAMELLKKNGYTEIAVCGLSLGGVFSLKCGYTFPVKGIIPMCAPAYPAESERLIAGAAAYARTYKRYQGKSEAVLTAELNRFKREIPDVLTRLGALVDEVAAQCHQIKIPAMIVQARNDEMIDPRSANFIYDTIQSKNKQLKWYENSTHVITLGTEKERLHQDIDAFLESLDWSVS</sequence>
<evidence type="ECO:0000313" key="3">
    <source>
        <dbReference type="EMBL" id="KLI01487.1"/>
    </source>
</evidence>
<dbReference type="InterPro" id="IPR012354">
    <property type="entry name" value="Esterase_lipase"/>
</dbReference>
<feature type="active site" description="Nucleophile" evidence="1">
    <location>
        <position position="94"/>
    </location>
</feature>
<dbReference type="PANTHER" id="PTHR11614">
    <property type="entry name" value="PHOSPHOLIPASE-RELATED"/>
    <property type="match status" value="1"/>
</dbReference>
<dbReference type="OrthoDB" id="9800213at2"/>
<protein>
    <submittedName>
        <fullName evidence="3">Carboxylesterase</fullName>
    </submittedName>
</protein>
<dbReference type="InterPro" id="IPR022742">
    <property type="entry name" value="Hydrolase_4"/>
</dbReference>
<evidence type="ECO:0000259" key="2">
    <source>
        <dbReference type="Pfam" id="PF12146"/>
    </source>
</evidence>
<dbReference type="Proteomes" id="UP000035553">
    <property type="component" value="Unassembled WGS sequence"/>
</dbReference>
<reference evidence="3 4" key="1">
    <citation type="journal article" date="2011" name="J. Bacteriol.">
        <title>Draft genome sequence of Sporolactobacillus inulinus strain CASD, an efficient D-lactic acid-producing bacterium with high-concentration lactate tolerance capability.</title>
        <authorList>
            <person name="Yu B."/>
            <person name="Su F."/>
            <person name="Wang L."/>
            <person name="Xu K."/>
            <person name="Zhao B."/>
            <person name="Xu P."/>
        </authorList>
    </citation>
    <scope>NUCLEOTIDE SEQUENCE [LARGE SCALE GENOMIC DNA]</scope>
    <source>
        <strain evidence="3 4">CASD</strain>
    </source>
</reference>
<dbReference type="AlphaFoldDB" id="A0A0U1QL10"/>
<comment type="caution">
    <text evidence="3">The sequence shown here is derived from an EMBL/GenBank/DDBJ whole genome shotgun (WGS) entry which is preliminary data.</text>
</comment>
<feature type="active site" description="Charge relay system" evidence="1">
    <location>
        <position position="223"/>
    </location>
</feature>